<protein>
    <recommendedName>
        <fullName evidence="9">Cyclic GMP-AMP synthase</fullName>
    </recommendedName>
</protein>
<dbReference type="InterPro" id="IPR048445">
    <property type="entry name" value="DncV-like_NTFase"/>
</dbReference>
<dbReference type="InterPro" id="IPR040511">
    <property type="entry name" value="AGS_C"/>
</dbReference>
<reference evidence="13 14" key="1">
    <citation type="submission" date="2017-01" db="EMBL/GenBank/DDBJ databases">
        <authorList>
            <person name="Mah S.A."/>
            <person name="Swanson W.J."/>
            <person name="Moy G.W."/>
            <person name="Vacquier V.D."/>
        </authorList>
    </citation>
    <scope>NUCLEOTIDE SEQUENCE [LARGE SCALE GENOMIC DNA]</scope>
    <source>
        <strain evidence="13 14">DSM 22694</strain>
    </source>
</reference>
<feature type="domain" description="Cyclic GMP-AMP synthase DncV-like nucleotidyltransferase" evidence="12">
    <location>
        <begin position="55"/>
        <end position="144"/>
    </location>
</feature>
<dbReference type="GO" id="GO:0046872">
    <property type="term" value="F:metal ion binding"/>
    <property type="evidence" value="ECO:0007669"/>
    <property type="project" value="UniProtKB-KW"/>
</dbReference>
<comment type="catalytic activity">
    <reaction evidence="10">
        <text>GTP + ATP = 3',3'-cGAMP + 2 diphosphate</text>
        <dbReference type="Rhea" id="RHEA:35647"/>
        <dbReference type="ChEBI" id="CHEBI:30616"/>
        <dbReference type="ChEBI" id="CHEBI:33019"/>
        <dbReference type="ChEBI" id="CHEBI:37565"/>
        <dbReference type="ChEBI" id="CHEBI:71501"/>
    </reaction>
    <physiologicalReaction direction="left-to-right" evidence="10">
        <dbReference type="Rhea" id="RHEA:35648"/>
    </physiologicalReaction>
</comment>
<dbReference type="GO" id="GO:0051607">
    <property type="term" value="P:defense response to virus"/>
    <property type="evidence" value="ECO:0007669"/>
    <property type="project" value="UniProtKB-KW"/>
</dbReference>
<keyword evidence="4" id="KW-0547">Nucleotide-binding</keyword>
<feature type="domain" description="Adenylyl/Guanylyl and SMODS C-terminal sensor" evidence="11">
    <location>
        <begin position="337"/>
        <end position="447"/>
    </location>
</feature>
<keyword evidence="3" id="KW-0479">Metal-binding</keyword>
<dbReference type="Proteomes" id="UP000186110">
    <property type="component" value="Chromosome"/>
</dbReference>
<keyword evidence="8" id="KW-0051">Antiviral defense</keyword>
<dbReference type="RefSeq" id="WP_029707295.1">
    <property type="nucleotide sequence ID" value="NZ_CP019239.1"/>
</dbReference>
<proteinExistence type="predicted"/>
<evidence type="ECO:0000256" key="3">
    <source>
        <dbReference type="ARBA" id="ARBA00022723"/>
    </source>
</evidence>
<keyword evidence="1" id="KW-0808">Transferase</keyword>
<keyword evidence="2" id="KW-0548">Nucleotidyltransferase</keyword>
<sequence>MGRASSLFNGAGEQTLINRVSPTTRQREFLQTSWNDLAEYLKVSLKAKHGYAISTWLQGSYKYGTLIKPVLADEEYDVDLGVYFDWGNGESIEPTAEQLRRWVQQELIEYHDQCADMRSVAEPPKERCSRASYEHQFHIDTPVYHLNSDTDKRRLACLTKGWEASDPKTFYKWFRDALTGGEREQVRRVIRYLKAWAALSFDDIPDSRPSSIFLTVLATEAYPDIGLALLLGVSDDDALISIVRTIHGRLNGSQRVQNPATRVEEDLNRMSDEAWAAFLPRLDALLDIVERAAEAADEVAAALIWSEAFSFLMPLPEVDEVELVDEQTSRALMQVPEIDIAVYTGSGRQRRFVSKHRNQVAGVAKDCALVFTIVNPQVVPMFATVEWTVRNKGLDADESSDLGHRRVGMRMLQNEERTLYLGTHHMDCIVRVNGQVYAARRVPVTIRDVHHHVHNPAAPAYTKLRIKRRR</sequence>
<evidence type="ECO:0000313" key="14">
    <source>
        <dbReference type="Proteomes" id="UP000186110"/>
    </source>
</evidence>
<evidence type="ECO:0000256" key="10">
    <source>
        <dbReference type="ARBA" id="ARBA00048304"/>
    </source>
</evidence>
<evidence type="ECO:0000256" key="8">
    <source>
        <dbReference type="ARBA" id="ARBA00023118"/>
    </source>
</evidence>
<name>A0A1P8K6U8_9BURK</name>
<dbReference type="STRING" id="1484693.RS694_03760"/>
<dbReference type="GO" id="GO:0005524">
    <property type="term" value="F:ATP binding"/>
    <property type="evidence" value="ECO:0007669"/>
    <property type="project" value="UniProtKB-KW"/>
</dbReference>
<dbReference type="eggNOG" id="ENOG502Z9ZM">
    <property type="taxonomic scope" value="Bacteria"/>
</dbReference>
<evidence type="ECO:0000313" key="13">
    <source>
        <dbReference type="EMBL" id="APW41752.1"/>
    </source>
</evidence>
<evidence type="ECO:0000256" key="9">
    <source>
        <dbReference type="ARBA" id="ARBA00044145"/>
    </source>
</evidence>
<organism evidence="13 14">
    <name type="scientific">Rhodoferax saidenbachensis</name>
    <dbReference type="NCBI Taxonomy" id="1484693"/>
    <lineage>
        <taxon>Bacteria</taxon>
        <taxon>Pseudomonadati</taxon>
        <taxon>Pseudomonadota</taxon>
        <taxon>Betaproteobacteria</taxon>
        <taxon>Burkholderiales</taxon>
        <taxon>Comamonadaceae</taxon>
        <taxon>Rhodoferax</taxon>
    </lineage>
</organism>
<dbReference type="GO" id="GO:0016779">
    <property type="term" value="F:nucleotidyltransferase activity"/>
    <property type="evidence" value="ECO:0007669"/>
    <property type="project" value="UniProtKB-KW"/>
</dbReference>
<dbReference type="AlphaFoldDB" id="A0A1P8K6U8"/>
<evidence type="ECO:0000256" key="6">
    <source>
        <dbReference type="ARBA" id="ARBA00022842"/>
    </source>
</evidence>
<evidence type="ECO:0000256" key="1">
    <source>
        <dbReference type="ARBA" id="ARBA00022679"/>
    </source>
</evidence>
<keyword evidence="5" id="KW-0067">ATP-binding</keyword>
<evidence type="ECO:0000256" key="7">
    <source>
        <dbReference type="ARBA" id="ARBA00023080"/>
    </source>
</evidence>
<dbReference type="KEGG" id="rsb:RS694_03760"/>
<evidence type="ECO:0000256" key="5">
    <source>
        <dbReference type="ARBA" id="ARBA00022840"/>
    </source>
</evidence>
<gene>
    <name evidence="13" type="ORF">RS694_03760</name>
</gene>
<evidence type="ECO:0000256" key="2">
    <source>
        <dbReference type="ARBA" id="ARBA00022695"/>
    </source>
</evidence>
<keyword evidence="14" id="KW-1185">Reference proteome</keyword>
<evidence type="ECO:0000259" key="11">
    <source>
        <dbReference type="Pfam" id="PF18134"/>
    </source>
</evidence>
<keyword evidence="7" id="KW-0546">Nucleotide metabolism</keyword>
<evidence type="ECO:0000256" key="4">
    <source>
        <dbReference type="ARBA" id="ARBA00022741"/>
    </source>
</evidence>
<dbReference type="Pfam" id="PF21654">
    <property type="entry name" value="DncV-like_NTFase"/>
    <property type="match status" value="1"/>
</dbReference>
<dbReference type="Pfam" id="PF18134">
    <property type="entry name" value="AGS_C"/>
    <property type="match status" value="1"/>
</dbReference>
<dbReference type="EMBL" id="CP019239">
    <property type="protein sequence ID" value="APW41752.1"/>
    <property type="molecule type" value="Genomic_DNA"/>
</dbReference>
<keyword evidence="6" id="KW-0460">Magnesium</keyword>
<evidence type="ECO:0000259" key="12">
    <source>
        <dbReference type="Pfam" id="PF21654"/>
    </source>
</evidence>
<accession>A0A1P8K6U8</accession>
<dbReference type="GO" id="GO:0009117">
    <property type="term" value="P:nucleotide metabolic process"/>
    <property type="evidence" value="ECO:0007669"/>
    <property type="project" value="UniProtKB-KW"/>
</dbReference>